<name>A0A813JDB5_POLGL</name>
<organism evidence="3 4">
    <name type="scientific">Polarella glacialis</name>
    <name type="common">Dinoflagellate</name>
    <dbReference type="NCBI Taxonomy" id="89957"/>
    <lineage>
        <taxon>Eukaryota</taxon>
        <taxon>Sar</taxon>
        <taxon>Alveolata</taxon>
        <taxon>Dinophyceae</taxon>
        <taxon>Suessiales</taxon>
        <taxon>Suessiaceae</taxon>
        <taxon>Polarella</taxon>
    </lineage>
</organism>
<feature type="compositionally biased region" description="Polar residues" evidence="2">
    <location>
        <begin position="38"/>
        <end position="50"/>
    </location>
</feature>
<sequence>MFRVCKECFAPPLLARSGGPTIVGALLKDITVAPHSTSTVNMASSTSSTQEGHESRQGTSDMWQGYFSESLKMLREHRKELNETKATIEAQKLEIADLKGRLTKSEDEKAWMHAMVKQSHESHDSTVAVLNYNAERLKSYVLELEAELAGERLCHLEEIETLQLKLKPGSHVIKINRVDTSDASTWVDNLSGHTRWADLFDPSGP</sequence>
<evidence type="ECO:0000256" key="2">
    <source>
        <dbReference type="SAM" id="MobiDB-lite"/>
    </source>
</evidence>
<dbReference type="EMBL" id="CAJNNW010024317">
    <property type="protein sequence ID" value="CAE8672040.1"/>
    <property type="molecule type" value="Genomic_DNA"/>
</dbReference>
<evidence type="ECO:0000313" key="4">
    <source>
        <dbReference type="Proteomes" id="UP000626109"/>
    </source>
</evidence>
<accession>A0A813JDB5</accession>
<evidence type="ECO:0000313" key="3">
    <source>
        <dbReference type="EMBL" id="CAE8672040.1"/>
    </source>
</evidence>
<evidence type="ECO:0000256" key="1">
    <source>
        <dbReference type="SAM" id="Coils"/>
    </source>
</evidence>
<proteinExistence type="predicted"/>
<protein>
    <submittedName>
        <fullName evidence="3">Uncharacterized protein</fullName>
    </submittedName>
</protein>
<feature type="coiled-coil region" evidence="1">
    <location>
        <begin position="71"/>
        <end position="108"/>
    </location>
</feature>
<gene>
    <name evidence="3" type="ORF">PGLA2088_LOCUS17858</name>
</gene>
<keyword evidence="1" id="KW-0175">Coiled coil</keyword>
<feature type="region of interest" description="Disordered" evidence="2">
    <location>
        <begin position="38"/>
        <end position="60"/>
    </location>
</feature>
<comment type="caution">
    <text evidence="3">The sequence shown here is derived from an EMBL/GenBank/DDBJ whole genome shotgun (WGS) entry which is preliminary data.</text>
</comment>
<dbReference type="Proteomes" id="UP000626109">
    <property type="component" value="Unassembled WGS sequence"/>
</dbReference>
<dbReference type="AlphaFoldDB" id="A0A813JDB5"/>
<reference evidence="3" key="1">
    <citation type="submission" date="2021-02" db="EMBL/GenBank/DDBJ databases">
        <authorList>
            <person name="Dougan E. K."/>
            <person name="Rhodes N."/>
            <person name="Thang M."/>
            <person name="Chan C."/>
        </authorList>
    </citation>
    <scope>NUCLEOTIDE SEQUENCE</scope>
</reference>